<proteinExistence type="predicted"/>
<organism evidence="2 3">
    <name type="scientific">Metschnikowia aff. pulcherrima</name>
    <dbReference type="NCBI Taxonomy" id="2163413"/>
    <lineage>
        <taxon>Eukaryota</taxon>
        <taxon>Fungi</taxon>
        <taxon>Dikarya</taxon>
        <taxon>Ascomycota</taxon>
        <taxon>Saccharomycotina</taxon>
        <taxon>Pichiomycetes</taxon>
        <taxon>Metschnikowiaceae</taxon>
        <taxon>Metschnikowia</taxon>
    </lineage>
</organism>
<keyword evidence="3" id="KW-1185">Reference proteome</keyword>
<reference evidence="3" key="1">
    <citation type="submission" date="2019-03" db="EMBL/GenBank/DDBJ databases">
        <title>Snf2 controls pulcherriminic acid biosynthesis and connects pigmentation and antifungal activity of the yeast Metschnikowia pulcherrima.</title>
        <authorList>
            <person name="Gore-Lloyd D."/>
            <person name="Sumann I."/>
            <person name="Brachmann A.O."/>
            <person name="Schneeberger K."/>
            <person name="Ortiz-Merino R.A."/>
            <person name="Moreno-Beltran M."/>
            <person name="Schlaefli M."/>
            <person name="Kirner P."/>
            <person name="Santos Kron A."/>
            <person name="Wolfe K.H."/>
            <person name="Piel J."/>
            <person name="Ahrens C.H."/>
            <person name="Henk D."/>
            <person name="Freimoser F.M."/>
        </authorList>
    </citation>
    <scope>NUCLEOTIDE SEQUENCE [LARGE SCALE GENOMIC DNA]</scope>
    <source>
        <strain evidence="3">APC 1.2</strain>
    </source>
</reference>
<feature type="chain" id="PRO_5020523155" description="Nucleotide exchange factor SIL1" evidence="1">
    <location>
        <begin position="18"/>
        <end position="536"/>
    </location>
</feature>
<evidence type="ECO:0008006" key="4">
    <source>
        <dbReference type="Google" id="ProtNLM"/>
    </source>
</evidence>
<evidence type="ECO:0000313" key="2">
    <source>
        <dbReference type="EMBL" id="QBM87840.1"/>
    </source>
</evidence>
<protein>
    <recommendedName>
        <fullName evidence="4">Nucleotide exchange factor SIL1</fullName>
    </recommendedName>
</protein>
<name>A0A4P6XKS6_9ASCO</name>
<feature type="signal peptide" evidence="1">
    <location>
        <begin position="1"/>
        <end position="17"/>
    </location>
</feature>
<gene>
    <name evidence="2" type="ORF">METSCH_B10530</name>
</gene>
<accession>A0A4P6XKS6</accession>
<evidence type="ECO:0000313" key="3">
    <source>
        <dbReference type="Proteomes" id="UP000292447"/>
    </source>
</evidence>
<dbReference type="Proteomes" id="UP000292447">
    <property type="component" value="Chromosome II"/>
</dbReference>
<evidence type="ECO:0000256" key="1">
    <source>
        <dbReference type="SAM" id="SignalP"/>
    </source>
</evidence>
<keyword evidence="1" id="KW-0732">Signal</keyword>
<dbReference type="EMBL" id="CP034457">
    <property type="protein sequence ID" value="QBM87840.1"/>
    <property type="molecule type" value="Genomic_DNA"/>
</dbReference>
<sequence length="536" mass="60125">MRISIVAAISTALLVAARPAGKSRASNEITRLTPKSLLGEFAPHARGRGLGSTHSYAGVTRGDEEIKIVLVGNEEKVKAQIKAFLDDDRPDSIKALFIVHDEREKGVLEGLVHASPDDAMNGVRILKFKHAKEIIEGLLTKDDDAEEVKAVLFVKDNHAKALIEELLNSGDMKKDVKVVLIGQDEKAKTIIDAFLAKQPLPEQNNEEDNRVTVVNSNVDFDEFVPESPHYEPPSQHENKTDDDYEVVVIQGAKAKYMIEDLVGQDAKIRRIIEALPKEDLRTRELVLQLLGQDDKIQLILSALLLQHPKHQLHWAGFSEVNAAGKSERGQEVNEGLLEKAQNEEPLCAESEKLDEVNDAAGMLQKSFRLLKAFIHDSVFDYRGFELKGAGLELLLQETLMKVVKATACNPKLSDQYKNLLHMFHTMVESIEALRYYQTTDFPGHALIYNVLDLNVRLLALRNLDGDPDTLTERYVDRVKVGFQFLNLWGAEFRGAGYVPFGRKMVFERQYGQALAQLHELARATTMHKPHENTFSV</sequence>
<dbReference type="AlphaFoldDB" id="A0A4P6XKS6"/>